<gene>
    <name evidence="5" type="ORF">Dfulv_07685</name>
</gene>
<evidence type="ECO:0000256" key="2">
    <source>
        <dbReference type="ARBA" id="ARBA00007639"/>
    </source>
</evidence>
<dbReference type="Gene3D" id="3.40.50.2300">
    <property type="match status" value="2"/>
</dbReference>
<dbReference type="Pfam" id="PF13407">
    <property type="entry name" value="Peripla_BP_4"/>
    <property type="match status" value="1"/>
</dbReference>
<evidence type="ECO:0000256" key="3">
    <source>
        <dbReference type="ARBA" id="ARBA00022729"/>
    </source>
</evidence>
<dbReference type="RefSeq" id="WP_259861949.1">
    <property type="nucleotide sequence ID" value="NZ_BAAAST010000089.1"/>
</dbReference>
<dbReference type="SUPFAM" id="SSF53822">
    <property type="entry name" value="Periplasmic binding protein-like I"/>
    <property type="match status" value="1"/>
</dbReference>
<keyword evidence="6" id="KW-1185">Reference proteome</keyword>
<organism evidence="5 6">
    <name type="scientific">Dactylosporangium fulvum</name>
    <dbReference type="NCBI Taxonomy" id="53359"/>
    <lineage>
        <taxon>Bacteria</taxon>
        <taxon>Bacillati</taxon>
        <taxon>Actinomycetota</taxon>
        <taxon>Actinomycetes</taxon>
        <taxon>Micromonosporales</taxon>
        <taxon>Micromonosporaceae</taxon>
        <taxon>Dactylosporangium</taxon>
    </lineage>
</organism>
<sequence length="317" mass="32079">MKKLFIGLLAVGLALSGCSDEGSGGGSGGGKDAYTVGVANFLLSGPYFSGMDAAIAAQAKTKGNVKIVSTDAGGDAAKLAANVEDLLSKNVDAIIISGGPLESAPAALNAIKAAKKPAILVDRKFAVGEYTSWIGPDNEAIGKQDGEFLTKRLTGGGKVGIIKGGPADNSIGLARTNGFKSVLSSNSKFTLVEAPDFGNWGSDGGLTVMEGLLAKHPDLVAVFCENDAMCLGAQRAIADAGKTGQIVLAGVDGQAEALKAILDGTNYVVTGLNSPNVIGKLALDRTVEVLGGAQVEKDTVVPSPQITKDNAAQYLNS</sequence>
<keyword evidence="3" id="KW-0732">Signal</keyword>
<dbReference type="InterPro" id="IPR025997">
    <property type="entry name" value="SBP_2_dom"/>
</dbReference>
<comment type="similarity">
    <text evidence="2">Belongs to the bacterial solute-binding protein 2 family.</text>
</comment>
<evidence type="ECO:0000313" key="6">
    <source>
        <dbReference type="Proteomes" id="UP001059617"/>
    </source>
</evidence>
<feature type="domain" description="Periplasmic binding protein" evidence="4">
    <location>
        <begin position="36"/>
        <end position="292"/>
    </location>
</feature>
<dbReference type="InterPro" id="IPR028082">
    <property type="entry name" value="Peripla_BP_I"/>
</dbReference>
<dbReference type="PANTHER" id="PTHR46847">
    <property type="entry name" value="D-ALLOSE-BINDING PERIPLASMIC PROTEIN-RELATED"/>
    <property type="match status" value="1"/>
</dbReference>
<evidence type="ECO:0000313" key="5">
    <source>
        <dbReference type="EMBL" id="UWP84121.1"/>
    </source>
</evidence>
<dbReference type="PANTHER" id="PTHR46847:SF1">
    <property type="entry name" value="D-ALLOSE-BINDING PERIPLASMIC PROTEIN-RELATED"/>
    <property type="match status" value="1"/>
</dbReference>
<dbReference type="EMBL" id="CP073720">
    <property type="protein sequence ID" value="UWP84121.1"/>
    <property type="molecule type" value="Genomic_DNA"/>
</dbReference>
<protein>
    <submittedName>
        <fullName evidence="5">Substrate-binding domain-containing protein</fullName>
    </submittedName>
</protein>
<comment type="subcellular location">
    <subcellularLocation>
        <location evidence="1">Cell envelope</location>
    </subcellularLocation>
</comment>
<evidence type="ECO:0000259" key="4">
    <source>
        <dbReference type="Pfam" id="PF13407"/>
    </source>
</evidence>
<name>A0ABY5W4V4_9ACTN</name>
<reference evidence="5" key="2">
    <citation type="submission" date="2022-09" db="EMBL/GenBank/DDBJ databases">
        <title>Biosynthetic gene clusters of Dactylosporangioum fulvum.</title>
        <authorList>
            <person name="Caradec T."/>
        </authorList>
    </citation>
    <scope>NUCLEOTIDE SEQUENCE</scope>
    <source>
        <strain evidence="5">NRRL B-16292</strain>
    </source>
</reference>
<reference evidence="5" key="1">
    <citation type="submission" date="2021-04" db="EMBL/GenBank/DDBJ databases">
        <authorList>
            <person name="Hartkoorn R.C."/>
            <person name="Beaudoing E."/>
            <person name="Hot D."/>
        </authorList>
    </citation>
    <scope>NUCLEOTIDE SEQUENCE</scope>
    <source>
        <strain evidence="5">NRRL B-16292</strain>
    </source>
</reference>
<accession>A0ABY5W4V4</accession>
<dbReference type="PROSITE" id="PS51257">
    <property type="entry name" value="PROKAR_LIPOPROTEIN"/>
    <property type="match status" value="1"/>
</dbReference>
<proteinExistence type="inferred from homology"/>
<evidence type="ECO:0000256" key="1">
    <source>
        <dbReference type="ARBA" id="ARBA00004196"/>
    </source>
</evidence>
<dbReference type="Proteomes" id="UP001059617">
    <property type="component" value="Chromosome"/>
</dbReference>